<organism evidence="5 6">
    <name type="scientific">Hyphococcus aureus</name>
    <dbReference type="NCBI Taxonomy" id="2666033"/>
    <lineage>
        <taxon>Bacteria</taxon>
        <taxon>Pseudomonadati</taxon>
        <taxon>Pseudomonadota</taxon>
        <taxon>Alphaproteobacteria</taxon>
        <taxon>Parvularculales</taxon>
        <taxon>Parvularculaceae</taxon>
        <taxon>Hyphococcus</taxon>
    </lineage>
</organism>
<feature type="domain" description="Enoyl-CoA hydratase/isomerase" evidence="4">
    <location>
        <begin position="14"/>
        <end position="342"/>
    </location>
</feature>
<protein>
    <recommendedName>
        <fullName evidence="2">3-hydroxyisobutyryl-CoA hydrolase</fullName>
        <ecNumber evidence="2">3.1.2.4</ecNumber>
    </recommendedName>
</protein>
<dbReference type="NCBIfam" id="NF004127">
    <property type="entry name" value="PRK05617.1"/>
    <property type="match status" value="1"/>
</dbReference>
<dbReference type="PANTHER" id="PTHR43176">
    <property type="entry name" value="3-HYDROXYISOBUTYRYL-COA HYDROLASE-RELATED"/>
    <property type="match status" value="1"/>
</dbReference>
<evidence type="ECO:0000256" key="3">
    <source>
        <dbReference type="ARBA" id="ARBA00022801"/>
    </source>
</evidence>
<gene>
    <name evidence="5" type="ORF">ACFMB1_17820</name>
</gene>
<dbReference type="PANTHER" id="PTHR43176:SF3">
    <property type="entry name" value="3-HYDROXYISOBUTYRYL-COA HYDROLASE, MITOCHONDRIAL"/>
    <property type="match status" value="1"/>
</dbReference>
<dbReference type="InterPro" id="IPR029045">
    <property type="entry name" value="ClpP/crotonase-like_dom_sf"/>
</dbReference>
<accession>A0ABW1KZK7</accession>
<evidence type="ECO:0000313" key="6">
    <source>
        <dbReference type="Proteomes" id="UP001596116"/>
    </source>
</evidence>
<proteinExistence type="predicted"/>
<dbReference type="CDD" id="cd06558">
    <property type="entry name" value="crotonase-like"/>
    <property type="match status" value="1"/>
</dbReference>
<evidence type="ECO:0000256" key="2">
    <source>
        <dbReference type="ARBA" id="ARBA00011915"/>
    </source>
</evidence>
<name>A0ABW1KZK7_9PROT</name>
<evidence type="ECO:0000259" key="4">
    <source>
        <dbReference type="Pfam" id="PF16113"/>
    </source>
</evidence>
<dbReference type="Pfam" id="PF16113">
    <property type="entry name" value="ECH_2"/>
    <property type="match status" value="1"/>
</dbReference>
<dbReference type="SUPFAM" id="SSF52096">
    <property type="entry name" value="ClpP/crotonase"/>
    <property type="match status" value="1"/>
</dbReference>
<keyword evidence="3 5" id="KW-0378">Hydrolase</keyword>
<dbReference type="InterPro" id="IPR045004">
    <property type="entry name" value="ECH_dom"/>
</dbReference>
<evidence type="ECO:0000256" key="1">
    <source>
        <dbReference type="ARBA" id="ARBA00001709"/>
    </source>
</evidence>
<dbReference type="EMBL" id="JBHPON010000003">
    <property type="protein sequence ID" value="MFC6037419.1"/>
    <property type="molecule type" value="Genomic_DNA"/>
</dbReference>
<comment type="caution">
    <text evidence="5">The sequence shown here is derived from an EMBL/GenBank/DDBJ whole genome shotgun (WGS) entry which is preliminary data.</text>
</comment>
<sequence>MTTDILFEQTGDWGVVTLNREKALNALNWDMVKAMRAQLIEWAGARSPVKAVMVRGEGERAFCAGGDIRWLHDTAKEDPAQACEFFREEYRNNSLIYHYPKPYVALIDGIVMGGGVGISVHGDFRVAGDATLFAMPETGIGLFPDVGGGHFMPRLHDGLGLYYALTGARAKAADCMAAGIATHYAPGDKYDELASALLKTPLSHSAHADIETVLDIYAGDPGHAPVNDSREEIARLFQGHETLDALMEALKADGGAFAKQTLETLEKMSPTSMRLTFEQMRHGHELDFDEVMKMEFRMVRRVMEGHDFFEGVRAQILDKDRNPKWAPASLAEVKDADIAHYFEPLGDAELLLP</sequence>
<keyword evidence="6" id="KW-1185">Reference proteome</keyword>
<dbReference type="GO" id="GO:0016787">
    <property type="term" value="F:hydrolase activity"/>
    <property type="evidence" value="ECO:0007669"/>
    <property type="project" value="UniProtKB-KW"/>
</dbReference>
<dbReference type="EC" id="3.1.2.4" evidence="2"/>
<dbReference type="Gene3D" id="3.90.226.10">
    <property type="entry name" value="2-enoyl-CoA Hydratase, Chain A, domain 1"/>
    <property type="match status" value="1"/>
</dbReference>
<dbReference type="Proteomes" id="UP001596116">
    <property type="component" value="Unassembled WGS sequence"/>
</dbReference>
<comment type="catalytic activity">
    <reaction evidence="1">
        <text>3-hydroxy-2-methylpropanoyl-CoA + H2O = 3-hydroxy-2-methylpropanoate + CoA + H(+)</text>
        <dbReference type="Rhea" id="RHEA:20888"/>
        <dbReference type="ChEBI" id="CHEBI:11805"/>
        <dbReference type="ChEBI" id="CHEBI:15377"/>
        <dbReference type="ChEBI" id="CHEBI:15378"/>
        <dbReference type="ChEBI" id="CHEBI:57287"/>
        <dbReference type="ChEBI" id="CHEBI:57340"/>
        <dbReference type="EC" id="3.1.2.4"/>
    </reaction>
</comment>
<evidence type="ECO:0000313" key="5">
    <source>
        <dbReference type="EMBL" id="MFC6037419.1"/>
    </source>
</evidence>
<reference evidence="5 6" key="1">
    <citation type="submission" date="2024-09" db="EMBL/GenBank/DDBJ databases">
        <authorList>
            <person name="Zhang Z.-H."/>
        </authorList>
    </citation>
    <scope>NUCLEOTIDE SEQUENCE [LARGE SCALE GENOMIC DNA]</scope>
    <source>
        <strain evidence="5 6">HHTR114</strain>
    </source>
</reference>
<dbReference type="RefSeq" id="WP_379881185.1">
    <property type="nucleotide sequence ID" value="NZ_JBHPON010000003.1"/>
</dbReference>
<dbReference type="InterPro" id="IPR032259">
    <property type="entry name" value="HIBYL-CoA-H"/>
</dbReference>